<reference evidence="1 2" key="1">
    <citation type="submission" date="2014-06" db="EMBL/GenBank/DDBJ databases">
        <title>Evolutionary Origins and Diversification of the Mycorrhizal Mutualists.</title>
        <authorList>
            <consortium name="DOE Joint Genome Institute"/>
            <consortium name="Mycorrhizal Genomics Consortium"/>
            <person name="Kohler A."/>
            <person name="Kuo A."/>
            <person name="Nagy L.G."/>
            <person name="Floudas D."/>
            <person name="Copeland A."/>
            <person name="Barry K.W."/>
            <person name="Cichocki N."/>
            <person name="Veneault-Fourrey C."/>
            <person name="LaButti K."/>
            <person name="Lindquist E.A."/>
            <person name="Lipzen A."/>
            <person name="Lundell T."/>
            <person name="Morin E."/>
            <person name="Murat C."/>
            <person name="Riley R."/>
            <person name="Ohm R."/>
            <person name="Sun H."/>
            <person name="Tunlid A."/>
            <person name="Henrissat B."/>
            <person name="Grigoriev I.V."/>
            <person name="Hibbett D.S."/>
            <person name="Martin F."/>
        </authorList>
    </citation>
    <scope>NUCLEOTIDE SEQUENCE [LARGE SCALE GENOMIC DNA]</scope>
    <source>
        <strain evidence="1 2">SS14</strain>
    </source>
</reference>
<evidence type="ECO:0000313" key="2">
    <source>
        <dbReference type="Proteomes" id="UP000054279"/>
    </source>
</evidence>
<dbReference type="OrthoDB" id="3543113at2759"/>
<keyword evidence="2" id="KW-1185">Reference proteome</keyword>
<evidence type="ECO:0000313" key="1">
    <source>
        <dbReference type="EMBL" id="KIJ45833.1"/>
    </source>
</evidence>
<organism evidence="1 2">
    <name type="scientific">Sphaerobolus stellatus (strain SS14)</name>
    <dbReference type="NCBI Taxonomy" id="990650"/>
    <lineage>
        <taxon>Eukaryota</taxon>
        <taxon>Fungi</taxon>
        <taxon>Dikarya</taxon>
        <taxon>Basidiomycota</taxon>
        <taxon>Agaricomycotina</taxon>
        <taxon>Agaricomycetes</taxon>
        <taxon>Phallomycetidae</taxon>
        <taxon>Geastrales</taxon>
        <taxon>Sphaerobolaceae</taxon>
        <taxon>Sphaerobolus</taxon>
    </lineage>
</organism>
<gene>
    <name evidence="1" type="ORF">M422DRAFT_46422</name>
</gene>
<proteinExistence type="predicted"/>
<accession>A0A0C9USL5</accession>
<name>A0A0C9USL5_SPHS4</name>
<protein>
    <submittedName>
        <fullName evidence="1">Uncharacterized protein</fullName>
    </submittedName>
</protein>
<sequence>MHRIFQVHDIVHLIVKQLVPPTTCTSIYAGAGDLARVARVQKAIGDVALDVLWESVGFEAIPHLFGSDVVDVDDVGKMQFFVNWPTPKCLDRFRLYAPRIRTVQRPYTEKYIDILNVLQFLSALSRLSPTPLFPSLRSIRWFSAEISELPFLHTLFNPDLTSFLLTLAHIPSRSLQVGDAVSHSFPASFLESPLKALVERNVCLKELWVPSPGLEVGAGSEITTISLSFEAPCLSLIDHSPYLTHISIIPTPSILVALSHLSSLKWLILNVRPILPTSPSHDSETPQPLPTHRFPSLETITAHTPTLASLNSILNIVQKPDGLLITPKYRISVDAHDAPTPAEITSFIDLILPPSGSPTLESFRIFSSSRTRITINPNEPNSSITLLTLTPVLLCPQLVHFEINAGFPLSLTDSNLVTLARSWPNMSNLVLGSETESMGLGFLESERGITLEGLETLAQMERLRYLTVIVRVSDISTPVTTPQFEHGEMDFSSAQVEEKSKCSLRVLSVGSTRMHTSWVSNVTKFLGRCFPNLEFVSSVRCVSGEEGREAWRAVERGLRAEREAKREQQVNH</sequence>
<dbReference type="Proteomes" id="UP000054279">
    <property type="component" value="Unassembled WGS sequence"/>
</dbReference>
<dbReference type="EMBL" id="KN837110">
    <property type="protein sequence ID" value="KIJ45833.1"/>
    <property type="molecule type" value="Genomic_DNA"/>
</dbReference>
<dbReference type="HOGENOM" id="CLU_021164_5_0_1"/>
<dbReference type="AlphaFoldDB" id="A0A0C9USL5"/>